<dbReference type="InterPro" id="IPR001309">
    <property type="entry name" value="Pept_C14_p20"/>
</dbReference>
<dbReference type="InterPro" id="IPR029030">
    <property type="entry name" value="Caspase-like_dom_sf"/>
</dbReference>
<dbReference type="Gene3D" id="1.10.533.10">
    <property type="entry name" value="Death Domain, Fas"/>
    <property type="match status" value="1"/>
</dbReference>
<feature type="domain" description="Caspase family p20" evidence="1">
    <location>
        <begin position="330"/>
        <end position="457"/>
    </location>
</feature>
<dbReference type="Gene3D" id="3.40.50.1460">
    <property type="match status" value="1"/>
</dbReference>
<evidence type="ECO:0000313" key="3">
    <source>
        <dbReference type="EMBL" id="CAJ1060487.1"/>
    </source>
</evidence>
<sequence>MSIDSLNEEVLRRLSKMLDNATCGWRQLASAVSEVPKFCYSERELTSCSLQVLSAAGSPGRTLLARLADRSCSLDFLLHCLRKIDHQEAVQYLTTVVAQLIQITVQPQSQQATLGGRVVLICRATGPPGLSYQWFKGKEEILDETGSTPELILCPLAQVHQGHYICRVNHGENVVFSQWAQVRCIVSAGCSSSLFPGAESGLRITRQPQSQAVSEGDTLLLECHAEANPPAQYEWYHNTIPLKQSKTQTLKIPCVTTANRGQYRCKVLNLYHTAWSDTATVTIGPSSITETSWVEVDRGPDSQEIHRSGVGPYPLQQMSKSTSTKHFYATDKVALLIGNMNYVYHTQLCAPIADVHELSNLLRQMNFKVVSLLDLNWQEMHSAVTEFLLLLDKGVYGLLYFAGHGYENFGNSFMVPIDAPASYTSEHCLCVQNILTRMQEKETGLNVFLLDMCRKRNPNDDVIVQPGLLKVTANIVFGYATCVDAEAYEVKRKDVSNGIFISFLKKRVCEDEKVTVMLDRVAEDMGHCKITKGRQALELRSNLSERRSLTDHIQTFECSASQSARNLQWAVAHDLPESRCLQFECGVKVQLGFAGEFSNIMVIYTRILEQPKEIVSCSAQLTDFPEDVDIDLKKSNQETLLEAGSCMLIDDSPASPEAPSLYTRVQSLQRLRGELTFTICLHYTYANMDDEVQERQSVTIGKPLVSKLNLHKLRPPCASSYSSFSYDSFNPSECSSLSSDAWSYKSKADLSRSVNVPEETDGSEFFDAPKPLVASKSLPLSQASETNYKFSDMYGFHSH</sequence>
<organism evidence="3 4">
    <name type="scientific">Xyrichtys novacula</name>
    <name type="common">Pearly razorfish</name>
    <name type="synonym">Hemipteronotus novacula</name>
    <dbReference type="NCBI Taxonomy" id="13765"/>
    <lineage>
        <taxon>Eukaryota</taxon>
        <taxon>Metazoa</taxon>
        <taxon>Chordata</taxon>
        <taxon>Craniata</taxon>
        <taxon>Vertebrata</taxon>
        <taxon>Euteleostomi</taxon>
        <taxon>Actinopterygii</taxon>
        <taxon>Neopterygii</taxon>
        <taxon>Teleostei</taxon>
        <taxon>Neoteleostei</taxon>
        <taxon>Acanthomorphata</taxon>
        <taxon>Eupercaria</taxon>
        <taxon>Labriformes</taxon>
        <taxon>Labridae</taxon>
        <taxon>Xyrichtys</taxon>
    </lineage>
</organism>
<dbReference type="InterPro" id="IPR052039">
    <property type="entry name" value="Caspase-related_regulators"/>
</dbReference>
<evidence type="ECO:0000313" key="4">
    <source>
        <dbReference type="Proteomes" id="UP001178508"/>
    </source>
</evidence>
<dbReference type="SUPFAM" id="SSF47986">
    <property type="entry name" value="DEATH domain"/>
    <property type="match status" value="1"/>
</dbReference>
<dbReference type="CDD" id="cd00096">
    <property type="entry name" value="Ig"/>
    <property type="match status" value="1"/>
</dbReference>
<dbReference type="Gene3D" id="2.60.40.10">
    <property type="entry name" value="Immunoglobulins"/>
    <property type="match status" value="2"/>
</dbReference>
<dbReference type="GO" id="GO:0006508">
    <property type="term" value="P:proteolysis"/>
    <property type="evidence" value="ECO:0007669"/>
    <property type="project" value="InterPro"/>
</dbReference>
<dbReference type="InterPro" id="IPR003599">
    <property type="entry name" value="Ig_sub"/>
</dbReference>
<evidence type="ECO:0000259" key="1">
    <source>
        <dbReference type="PROSITE" id="PS50208"/>
    </source>
</evidence>
<dbReference type="PANTHER" id="PTHR22576:SF27">
    <property type="entry name" value="PARACASPASE 2"/>
    <property type="match status" value="1"/>
</dbReference>
<dbReference type="InterPro" id="IPR036179">
    <property type="entry name" value="Ig-like_dom_sf"/>
</dbReference>
<feature type="domain" description="Ig-like" evidence="2">
    <location>
        <begin position="196"/>
        <end position="282"/>
    </location>
</feature>
<keyword evidence="4" id="KW-1185">Reference proteome</keyword>
<dbReference type="Pfam" id="PF18703">
    <property type="entry name" value="MALT1_Ig"/>
    <property type="match status" value="1"/>
</dbReference>
<dbReference type="InterPro" id="IPR041077">
    <property type="entry name" value="MALT1_Ig"/>
</dbReference>
<dbReference type="EMBL" id="OY660870">
    <property type="protein sequence ID" value="CAJ1060487.1"/>
    <property type="molecule type" value="Genomic_DNA"/>
</dbReference>
<dbReference type="AlphaFoldDB" id="A0AAV1FGE6"/>
<dbReference type="InterPro" id="IPR007110">
    <property type="entry name" value="Ig-like_dom"/>
</dbReference>
<dbReference type="PANTHER" id="PTHR22576">
    <property type="entry name" value="MUCOSA ASSOCIATED LYMPHOID TISSUE LYMPHOMA TRANSLOCATION PROTEIN 1/PARACASPASE"/>
    <property type="match status" value="1"/>
</dbReference>
<proteinExistence type="predicted"/>
<dbReference type="InterPro" id="IPR033540">
    <property type="entry name" value="MALT1_IG-like_dom_sf"/>
</dbReference>
<dbReference type="InterPro" id="IPR003598">
    <property type="entry name" value="Ig_sub2"/>
</dbReference>
<dbReference type="FunFam" id="3.40.50.1460:FF:000004">
    <property type="entry name" value="Mucosa-associated lymphoid tissue lymphoma translocation protein 1"/>
    <property type="match status" value="1"/>
</dbReference>
<dbReference type="Pfam" id="PF13927">
    <property type="entry name" value="Ig_3"/>
    <property type="match status" value="2"/>
</dbReference>
<protein>
    <submittedName>
        <fullName evidence="3">MALT paracaspase 2 isoform X1</fullName>
    </submittedName>
</protein>
<dbReference type="GO" id="GO:0004197">
    <property type="term" value="F:cysteine-type endopeptidase activity"/>
    <property type="evidence" value="ECO:0007669"/>
    <property type="project" value="InterPro"/>
</dbReference>
<dbReference type="Proteomes" id="UP001178508">
    <property type="component" value="Chromosome 7"/>
</dbReference>
<dbReference type="InterPro" id="IPR013783">
    <property type="entry name" value="Ig-like_fold"/>
</dbReference>
<feature type="domain" description="Ig-like" evidence="2">
    <location>
        <begin position="101"/>
        <end position="177"/>
    </location>
</feature>
<dbReference type="Gene3D" id="2.60.40.3360">
    <property type="match status" value="1"/>
</dbReference>
<evidence type="ECO:0000259" key="2">
    <source>
        <dbReference type="PROSITE" id="PS50835"/>
    </source>
</evidence>
<accession>A0AAV1FGE6</accession>
<gene>
    <name evidence="3" type="ORF">XNOV1_A001867</name>
</gene>
<dbReference type="PROSITE" id="PS50835">
    <property type="entry name" value="IG_LIKE"/>
    <property type="match status" value="2"/>
</dbReference>
<dbReference type="Pfam" id="PF00656">
    <property type="entry name" value="Peptidase_C14"/>
    <property type="match status" value="1"/>
</dbReference>
<dbReference type="InterPro" id="IPR011600">
    <property type="entry name" value="Pept_C14_caspase"/>
</dbReference>
<reference evidence="3" key="1">
    <citation type="submission" date="2023-08" db="EMBL/GenBank/DDBJ databases">
        <authorList>
            <person name="Alioto T."/>
            <person name="Alioto T."/>
            <person name="Gomez Garrido J."/>
        </authorList>
    </citation>
    <scope>NUCLEOTIDE SEQUENCE</scope>
</reference>
<dbReference type="SUPFAM" id="SSF48726">
    <property type="entry name" value="Immunoglobulin"/>
    <property type="match status" value="2"/>
</dbReference>
<name>A0AAV1FGE6_XYRNO</name>
<dbReference type="InterPro" id="IPR011029">
    <property type="entry name" value="DEATH-like_dom_sf"/>
</dbReference>
<dbReference type="PROSITE" id="PS50208">
    <property type="entry name" value="CASPASE_P20"/>
    <property type="match status" value="1"/>
</dbReference>
<dbReference type="SMART" id="SM00409">
    <property type="entry name" value="IG"/>
    <property type="match status" value="2"/>
</dbReference>
<dbReference type="SMART" id="SM00408">
    <property type="entry name" value="IGc2"/>
    <property type="match status" value="2"/>
</dbReference>
<dbReference type="SUPFAM" id="SSF52129">
    <property type="entry name" value="Caspase-like"/>
    <property type="match status" value="1"/>
</dbReference>